<dbReference type="PANTHER" id="PTHR35146:SF1">
    <property type="entry name" value="UPF0178 PROTEIN YAII"/>
    <property type="match status" value="1"/>
</dbReference>
<gene>
    <name evidence="3" type="ORF">GCM10007362_14070</name>
</gene>
<dbReference type="Pfam" id="PF02639">
    <property type="entry name" value="DUF188"/>
    <property type="match status" value="1"/>
</dbReference>
<evidence type="ECO:0000313" key="3">
    <source>
        <dbReference type="EMBL" id="GGH74199.1"/>
    </source>
</evidence>
<sequence length="158" mass="17595">MEAKAESMRIMVDADACPVKDEIKHAASKVGVPVVLVSSYDHMLREEVGVQVVRVDRGKESADLYIVNHLRAGDLVVTQDYGLAALVLAKRAYAMSERGVVYDADNIEFLLDRRHTSAKVRRGGGRTKGPKKFTAEDRAVFSEKCLKLLHDLQEKQQV</sequence>
<dbReference type="NCBIfam" id="NF001095">
    <property type="entry name" value="PRK00124.1"/>
    <property type="match status" value="1"/>
</dbReference>
<evidence type="ECO:0000313" key="4">
    <source>
        <dbReference type="Proteomes" id="UP000605427"/>
    </source>
</evidence>
<accession>A0ABQ1ZS17</accession>
<proteinExistence type="inferred from homology"/>
<comment type="similarity">
    <text evidence="1 2">Belongs to the UPF0178 family.</text>
</comment>
<dbReference type="InterPro" id="IPR003791">
    <property type="entry name" value="UPF0178"/>
</dbReference>
<reference evidence="4" key="1">
    <citation type="journal article" date="2019" name="Int. J. Syst. Evol. Microbiol.">
        <title>The Global Catalogue of Microorganisms (GCM) 10K type strain sequencing project: providing services to taxonomists for standard genome sequencing and annotation.</title>
        <authorList>
            <consortium name="The Broad Institute Genomics Platform"/>
            <consortium name="The Broad Institute Genome Sequencing Center for Infectious Disease"/>
            <person name="Wu L."/>
            <person name="Ma J."/>
        </authorList>
    </citation>
    <scope>NUCLEOTIDE SEQUENCE [LARGE SCALE GENOMIC DNA]</scope>
    <source>
        <strain evidence="4">CCM 8702</strain>
    </source>
</reference>
<dbReference type="HAMAP" id="MF_00489">
    <property type="entry name" value="UPF0178"/>
    <property type="match status" value="1"/>
</dbReference>
<keyword evidence="4" id="KW-1185">Reference proteome</keyword>
<dbReference type="EMBL" id="BMDD01000001">
    <property type="protein sequence ID" value="GGH74199.1"/>
    <property type="molecule type" value="Genomic_DNA"/>
</dbReference>
<comment type="caution">
    <text evidence="3">The sequence shown here is derived from an EMBL/GenBank/DDBJ whole genome shotgun (WGS) entry which is preliminary data.</text>
</comment>
<name>A0ABQ1ZS17_9BACL</name>
<dbReference type="PANTHER" id="PTHR35146">
    <property type="entry name" value="UPF0178 PROTEIN YAII"/>
    <property type="match status" value="1"/>
</dbReference>
<organism evidence="3 4">
    <name type="scientific">Saccharibacillus endophyticus</name>
    <dbReference type="NCBI Taxonomy" id="2060666"/>
    <lineage>
        <taxon>Bacteria</taxon>
        <taxon>Bacillati</taxon>
        <taxon>Bacillota</taxon>
        <taxon>Bacilli</taxon>
        <taxon>Bacillales</taxon>
        <taxon>Paenibacillaceae</taxon>
        <taxon>Saccharibacillus</taxon>
    </lineage>
</organism>
<dbReference type="CDD" id="cd18720">
    <property type="entry name" value="PIN_YqxD-like"/>
    <property type="match status" value="1"/>
</dbReference>
<evidence type="ECO:0000256" key="1">
    <source>
        <dbReference type="ARBA" id="ARBA00008522"/>
    </source>
</evidence>
<protein>
    <recommendedName>
        <fullName evidence="2">UPF0178 protein GCM10007362_14070</fullName>
    </recommendedName>
</protein>
<dbReference type="Proteomes" id="UP000605427">
    <property type="component" value="Unassembled WGS sequence"/>
</dbReference>
<evidence type="ECO:0000256" key="2">
    <source>
        <dbReference type="HAMAP-Rule" id="MF_00489"/>
    </source>
</evidence>